<comment type="similarity">
    <text evidence="1">Belongs to the GMC oxidoreductase family.</text>
</comment>
<dbReference type="InParanoid" id="A0A136IZ99"/>
<protein>
    <submittedName>
        <fullName evidence="4">GMC oxidoreductase-domain-containing protein</fullName>
    </submittedName>
</protein>
<dbReference type="InterPro" id="IPR000172">
    <property type="entry name" value="GMC_OxRdtase_N"/>
</dbReference>
<dbReference type="PROSITE" id="PS51257">
    <property type="entry name" value="PROKAR_LIPOPROTEIN"/>
    <property type="match status" value="1"/>
</dbReference>
<evidence type="ECO:0000259" key="3">
    <source>
        <dbReference type="PROSITE" id="PS00624"/>
    </source>
</evidence>
<dbReference type="Gene3D" id="3.30.560.10">
    <property type="entry name" value="Glucose Oxidase, domain 3"/>
    <property type="match status" value="1"/>
</dbReference>
<dbReference type="InterPro" id="IPR036188">
    <property type="entry name" value="FAD/NAD-bd_sf"/>
</dbReference>
<feature type="binding site" evidence="2">
    <location>
        <position position="236"/>
    </location>
    <ligand>
        <name>FAD</name>
        <dbReference type="ChEBI" id="CHEBI:57692"/>
    </ligand>
</feature>
<dbReference type="OrthoDB" id="269227at2759"/>
<evidence type="ECO:0000313" key="4">
    <source>
        <dbReference type="EMBL" id="KXJ90310.1"/>
    </source>
</evidence>
<dbReference type="GO" id="GO:0050660">
    <property type="term" value="F:flavin adenine dinucleotide binding"/>
    <property type="evidence" value="ECO:0007669"/>
    <property type="project" value="InterPro"/>
</dbReference>
<accession>A0A136IZ99</accession>
<dbReference type="Pfam" id="PF05199">
    <property type="entry name" value="GMC_oxred_C"/>
    <property type="match status" value="1"/>
</dbReference>
<dbReference type="STRING" id="196109.A0A136IZ99"/>
<comment type="cofactor">
    <cofactor evidence="2">
        <name>FAD</name>
        <dbReference type="ChEBI" id="CHEBI:57692"/>
    </cofactor>
</comment>
<dbReference type="AlphaFoldDB" id="A0A136IZ99"/>
<gene>
    <name evidence="4" type="ORF">Micbo1qcDRAFT_189331</name>
</gene>
<dbReference type="SUPFAM" id="SSF51905">
    <property type="entry name" value="FAD/NAD(P)-binding domain"/>
    <property type="match status" value="1"/>
</dbReference>
<dbReference type="Pfam" id="PF00732">
    <property type="entry name" value="GMC_oxred_N"/>
    <property type="match status" value="1"/>
</dbReference>
<feature type="domain" description="Glucose-methanol-choline oxidoreductase N-terminal" evidence="3">
    <location>
        <begin position="285"/>
        <end position="299"/>
    </location>
</feature>
<feature type="binding site" evidence="2">
    <location>
        <begin position="540"/>
        <end position="541"/>
    </location>
    <ligand>
        <name>FAD</name>
        <dbReference type="ChEBI" id="CHEBI:57692"/>
    </ligand>
</feature>
<reference evidence="5" key="1">
    <citation type="submission" date="2016-02" db="EMBL/GenBank/DDBJ databases">
        <title>Draft genome sequence of Microdochium bolleyi, a fungal endophyte of beachgrass.</title>
        <authorList>
            <consortium name="DOE Joint Genome Institute"/>
            <person name="David A.S."/>
            <person name="May G."/>
            <person name="Haridas S."/>
            <person name="Lim J."/>
            <person name="Wang M."/>
            <person name="Labutti K."/>
            <person name="Lipzen A."/>
            <person name="Barry K."/>
            <person name="Grigoriev I.V."/>
        </authorList>
    </citation>
    <scope>NUCLEOTIDE SEQUENCE [LARGE SCALE GENOMIC DNA]</scope>
    <source>
        <strain evidence="5">J235TASD1</strain>
    </source>
</reference>
<keyword evidence="2" id="KW-0285">Flavoprotein</keyword>
<proteinExistence type="inferred from homology"/>
<dbReference type="PROSITE" id="PS00624">
    <property type="entry name" value="GMC_OXRED_2"/>
    <property type="match status" value="1"/>
</dbReference>
<dbReference type="GO" id="GO:0016614">
    <property type="term" value="F:oxidoreductase activity, acting on CH-OH group of donors"/>
    <property type="evidence" value="ECO:0007669"/>
    <property type="project" value="InterPro"/>
</dbReference>
<organism evidence="4 5">
    <name type="scientific">Microdochium bolleyi</name>
    <dbReference type="NCBI Taxonomy" id="196109"/>
    <lineage>
        <taxon>Eukaryota</taxon>
        <taxon>Fungi</taxon>
        <taxon>Dikarya</taxon>
        <taxon>Ascomycota</taxon>
        <taxon>Pezizomycotina</taxon>
        <taxon>Sordariomycetes</taxon>
        <taxon>Xylariomycetidae</taxon>
        <taxon>Xylariales</taxon>
        <taxon>Microdochiaceae</taxon>
        <taxon>Microdochium</taxon>
    </lineage>
</organism>
<dbReference type="SUPFAM" id="SSF54373">
    <property type="entry name" value="FAD-linked reductases, C-terminal domain"/>
    <property type="match status" value="1"/>
</dbReference>
<evidence type="ECO:0000256" key="1">
    <source>
        <dbReference type="ARBA" id="ARBA00010790"/>
    </source>
</evidence>
<dbReference type="InterPro" id="IPR012132">
    <property type="entry name" value="GMC_OxRdtase"/>
</dbReference>
<sequence length="610" mass="67324">MPLYQKDLPDGLDEFDVIIAGGGSAGCVVAGRVAAADPSLSVLLIESGRNNYMNPAVMIPAMYASHLLPNSESTIFYSTNKSKHLAGREVIVPAGNILGGGSSTNFMMYTRAQRSDYDSWQTPGWSTDELLPYLKKLETYHGPGDASVHGSDGPIVISDGTYRSKKTEDDWLQAAAKVGYPEIRDLQDLSSNNGFQRWLRYVNPQGIRSDAAHGYVHPLLNDGKHPNFYVLVEAKVVRVLFDKGDEKRACGVEYEPNVKFHPLTGEVPHVKNVVKARKQVVISCGSCSTPTVLERSGLGDAEILKAAGVPLVEHLPGVGADYQDHNLILYAYSTNLDAMDTLDGVLQQRIPPEELAGHPHLGWNSCDIASKVRPTDEDVDALGPEFRAAWDRDFRDRPDRPIMLIAVLNGFYDERPVPPGQYITLAMYTAYPYSRGHVHITGRETTDRVDFELGFLNDEHDIDLKKHVWAYKKGREIMRRTKMHAGEVDLVQPKFAPGSKVAAVLNRDKEHDDVSRNLEYSADDDAAIEQYIRENVGTTWHSLGTARMCPRDRLGVVDERCSVYGVKGLKIADLSIVPLNIGANTNNTALLIGEKVADFVIQDLGLKDSA</sequence>
<name>A0A136IZ99_9PEZI</name>
<dbReference type="PANTHER" id="PTHR11552">
    <property type="entry name" value="GLUCOSE-METHANOL-CHOLINE GMC OXIDOREDUCTASE"/>
    <property type="match status" value="1"/>
</dbReference>
<dbReference type="InterPro" id="IPR007867">
    <property type="entry name" value="GMC_OxRtase_C"/>
</dbReference>
<keyword evidence="2" id="KW-0274">FAD</keyword>
<dbReference type="Proteomes" id="UP000070501">
    <property type="component" value="Unassembled WGS sequence"/>
</dbReference>
<evidence type="ECO:0000256" key="2">
    <source>
        <dbReference type="PIRSR" id="PIRSR000137-2"/>
    </source>
</evidence>
<dbReference type="EMBL" id="KQ964253">
    <property type="protein sequence ID" value="KXJ90310.1"/>
    <property type="molecule type" value="Genomic_DNA"/>
</dbReference>
<dbReference type="PANTHER" id="PTHR11552:SF78">
    <property type="entry name" value="GLUCOSE-METHANOL-CHOLINE OXIDOREDUCTASE N-TERMINAL DOMAIN-CONTAINING PROTEIN"/>
    <property type="match status" value="1"/>
</dbReference>
<keyword evidence="5" id="KW-1185">Reference proteome</keyword>
<evidence type="ECO:0000313" key="5">
    <source>
        <dbReference type="Proteomes" id="UP000070501"/>
    </source>
</evidence>
<dbReference type="PIRSF" id="PIRSF000137">
    <property type="entry name" value="Alcohol_oxidase"/>
    <property type="match status" value="1"/>
</dbReference>
<dbReference type="Gene3D" id="3.50.50.60">
    <property type="entry name" value="FAD/NAD(P)-binding domain"/>
    <property type="match status" value="1"/>
</dbReference>